<evidence type="ECO:0000313" key="8">
    <source>
        <dbReference type="WBParaSite" id="TASK_0000585501-mRNA-1"/>
    </source>
</evidence>
<gene>
    <name evidence="6" type="ORF">TASK_LOCUS5856</name>
</gene>
<sequence length="158" mass="17698">MCSRVAHSIYRSSRNCCFFRDLKPLSTFHFSPRRRRQSSKAGDEERSASWAFELVNCCSELERKHLHAALESFSATKDPTNDSTPVSHSQLRLVFLASATPFIGFGFLDNFIMIVAGEYVDLTLATVFGFSTMAVSCWYRKSNIGSMRLGVSSGSTRC</sequence>
<keyword evidence="7" id="KW-1185">Reference proteome</keyword>
<evidence type="ECO:0000313" key="6">
    <source>
        <dbReference type="EMBL" id="VDK35740.1"/>
    </source>
</evidence>
<feature type="transmembrane region" description="Helical" evidence="5">
    <location>
        <begin position="122"/>
        <end position="139"/>
    </location>
</feature>
<dbReference type="GO" id="GO:0005739">
    <property type="term" value="C:mitochondrion"/>
    <property type="evidence" value="ECO:0007669"/>
    <property type="project" value="TreeGrafter"/>
</dbReference>
<comment type="subcellular location">
    <subcellularLocation>
        <location evidence="1">Membrane</location>
        <topology evidence="1">Multi-pass membrane protein</topology>
    </subcellularLocation>
</comment>
<dbReference type="OrthoDB" id="430821at2759"/>
<feature type="transmembrane region" description="Helical" evidence="5">
    <location>
        <begin position="93"/>
        <end position="116"/>
    </location>
</feature>
<evidence type="ECO:0000313" key="7">
    <source>
        <dbReference type="Proteomes" id="UP000282613"/>
    </source>
</evidence>
<organism evidence="8">
    <name type="scientific">Taenia asiatica</name>
    <name type="common">Asian tapeworm</name>
    <dbReference type="NCBI Taxonomy" id="60517"/>
    <lineage>
        <taxon>Eukaryota</taxon>
        <taxon>Metazoa</taxon>
        <taxon>Spiralia</taxon>
        <taxon>Lophotrochozoa</taxon>
        <taxon>Platyhelminthes</taxon>
        <taxon>Cestoda</taxon>
        <taxon>Eucestoda</taxon>
        <taxon>Cyclophyllidea</taxon>
        <taxon>Taeniidae</taxon>
        <taxon>Taenia</taxon>
    </lineage>
</organism>
<reference evidence="8" key="1">
    <citation type="submission" date="2017-02" db="UniProtKB">
        <authorList>
            <consortium name="WormBaseParasite"/>
        </authorList>
    </citation>
    <scope>IDENTIFICATION</scope>
</reference>
<dbReference type="InterPro" id="IPR019537">
    <property type="entry name" value="TMEM65"/>
</dbReference>
<dbReference type="PANTHER" id="PTHR21706:SF15">
    <property type="entry name" value="TRANSMEMBRANE PROTEIN 65"/>
    <property type="match status" value="1"/>
</dbReference>
<accession>A0A0R3W6L7</accession>
<dbReference type="Proteomes" id="UP000282613">
    <property type="component" value="Unassembled WGS sequence"/>
</dbReference>
<evidence type="ECO:0000256" key="2">
    <source>
        <dbReference type="ARBA" id="ARBA00022692"/>
    </source>
</evidence>
<dbReference type="PANTHER" id="PTHR21706">
    <property type="entry name" value="TRANSMEMBRANE PROTEIN 65"/>
    <property type="match status" value="1"/>
</dbReference>
<keyword evidence="4 5" id="KW-0472">Membrane</keyword>
<evidence type="ECO:0000256" key="1">
    <source>
        <dbReference type="ARBA" id="ARBA00004141"/>
    </source>
</evidence>
<protein>
    <submittedName>
        <fullName evidence="8">Transmembrane protein 65</fullName>
    </submittedName>
</protein>
<dbReference type="Pfam" id="PF10507">
    <property type="entry name" value="TMEM65"/>
    <property type="match status" value="1"/>
</dbReference>
<dbReference type="EMBL" id="UYRS01018447">
    <property type="protein sequence ID" value="VDK35740.1"/>
    <property type="molecule type" value="Genomic_DNA"/>
</dbReference>
<evidence type="ECO:0000256" key="4">
    <source>
        <dbReference type="ARBA" id="ARBA00023136"/>
    </source>
</evidence>
<dbReference type="WBParaSite" id="TASK_0000585501-mRNA-1">
    <property type="protein sequence ID" value="TASK_0000585501-mRNA-1"/>
    <property type="gene ID" value="TASK_0000585501"/>
</dbReference>
<evidence type="ECO:0000256" key="5">
    <source>
        <dbReference type="SAM" id="Phobius"/>
    </source>
</evidence>
<keyword evidence="3 5" id="KW-1133">Transmembrane helix</keyword>
<dbReference type="STRING" id="60517.A0A0R3W6L7"/>
<dbReference type="AlphaFoldDB" id="A0A0R3W6L7"/>
<evidence type="ECO:0000256" key="3">
    <source>
        <dbReference type="ARBA" id="ARBA00022989"/>
    </source>
</evidence>
<proteinExistence type="predicted"/>
<reference evidence="6 7" key="2">
    <citation type="submission" date="2018-11" db="EMBL/GenBank/DDBJ databases">
        <authorList>
            <consortium name="Pathogen Informatics"/>
        </authorList>
    </citation>
    <scope>NUCLEOTIDE SEQUENCE [LARGE SCALE GENOMIC DNA]</scope>
</reference>
<keyword evidence="2 5" id="KW-0812">Transmembrane</keyword>
<dbReference type="GO" id="GO:0016020">
    <property type="term" value="C:membrane"/>
    <property type="evidence" value="ECO:0007669"/>
    <property type="project" value="UniProtKB-SubCell"/>
</dbReference>
<name>A0A0R3W6L7_TAEAS</name>